<evidence type="ECO:0000313" key="5">
    <source>
        <dbReference type="Proteomes" id="UP001236507"/>
    </source>
</evidence>
<comment type="caution">
    <text evidence="4">The sequence shown here is derived from an EMBL/GenBank/DDBJ whole genome shotgun (WGS) entry which is preliminary data.</text>
</comment>
<keyword evidence="5" id="KW-1185">Reference proteome</keyword>
<dbReference type="CDD" id="cd14791">
    <property type="entry name" value="GH36"/>
    <property type="match status" value="1"/>
</dbReference>
<protein>
    <submittedName>
        <fullName evidence="4">Alpha-galactosidase</fullName>
    </submittedName>
</protein>
<keyword evidence="1" id="KW-0378">Hydrolase</keyword>
<evidence type="ECO:0000256" key="1">
    <source>
        <dbReference type="ARBA" id="ARBA00022801"/>
    </source>
</evidence>
<keyword evidence="2" id="KW-0326">Glycosidase</keyword>
<evidence type="ECO:0000256" key="2">
    <source>
        <dbReference type="ARBA" id="ARBA00023295"/>
    </source>
</evidence>
<dbReference type="SUPFAM" id="SSF51445">
    <property type="entry name" value="(Trans)glycosidases"/>
    <property type="match status" value="1"/>
</dbReference>
<sequence length="726" mass="83589">MFVVFIQTRIQPLCWKKRNIFLFFVILGGVSIFQRIFSQTTYAHWNQTELVLNNGIVRRTIQLPKGTNSIGTTSYRPIQGEYNYFENTNAEFSFELNQKRYTGADLWTLSEIRPVSDTKQGSGVIIKLLSADKLVEVGLQYLLYPNLPIIRKNITVKNLSNNTLTLESIDVEKLSVTPYYATTYSWICHDYGRRRSLGPYNGDMQDALVTIHNSDWQQGIVIGNEASGIIKHTSAFWQDRTICSGLTHSDARYPFRKYLRSGESFVSPQVFTAVYNQQKDPDEILNTVVPDFVRKHLGIRLSELVQKPTFVYNTWEPFNKAINEKLITELAKIAAEAGMKEFIIDDGWSDNYGDWTIDKVKFPNGLKPLFDYIKSLGMKPGLWVSVGSASTESKVYKQHLEWFVLDKNQQPYNLHWEDSTMVTACFSTGWKDYIKDVLMKMALDYGLEYMKLDFTVVTSPYKFGNQNAGCFAQNHPSHRDREESFFVNYEAVWNLFDELHKAKPSLFIDCTFETMGGLQLIDYAMLKHAEGNWLSNFAGPPNENVDLRVRNMAWWRSPAMPATALVIGNPAMQDKGWETHIQSLAGALPIMLGDPRKLSKEDFKKYRKYADWLQKMENTYHFMSFRQDLKGYGEPKEGYWDGFQRINTETQEGGIVGVFRHGSQESERRIFINYLASEKNYEISDAISGKKFGIYSGKKLAESGLNIKLFQKYEGVLLEIKQVLYK</sequence>
<keyword evidence="3" id="KW-0472">Membrane</keyword>
<gene>
    <name evidence="4" type="ORF">QM524_22460</name>
</gene>
<proteinExistence type="predicted"/>
<dbReference type="PANTHER" id="PTHR43053:SF3">
    <property type="entry name" value="ALPHA-GALACTOSIDASE C-RELATED"/>
    <property type="match status" value="1"/>
</dbReference>
<reference evidence="4 5" key="1">
    <citation type="submission" date="2023-05" db="EMBL/GenBank/DDBJ databases">
        <title>Novel species of genus Flectobacillus isolated from stream in China.</title>
        <authorList>
            <person name="Lu H."/>
        </authorList>
    </citation>
    <scope>NUCLEOTIDE SEQUENCE [LARGE SCALE GENOMIC DNA]</scope>
    <source>
        <strain evidence="4 5">KCTC 42575</strain>
    </source>
</reference>
<evidence type="ECO:0000256" key="3">
    <source>
        <dbReference type="SAM" id="Phobius"/>
    </source>
</evidence>
<dbReference type="Proteomes" id="UP001236507">
    <property type="component" value="Unassembled WGS sequence"/>
</dbReference>
<organism evidence="4 5">
    <name type="scientific">Flectobacillus roseus</name>
    <dbReference type="NCBI Taxonomy" id="502259"/>
    <lineage>
        <taxon>Bacteria</taxon>
        <taxon>Pseudomonadati</taxon>
        <taxon>Bacteroidota</taxon>
        <taxon>Cytophagia</taxon>
        <taxon>Cytophagales</taxon>
        <taxon>Flectobacillaceae</taxon>
        <taxon>Flectobacillus</taxon>
    </lineage>
</organism>
<dbReference type="PANTHER" id="PTHR43053">
    <property type="entry name" value="GLYCOSIDASE FAMILY 31"/>
    <property type="match status" value="1"/>
</dbReference>
<dbReference type="InterPro" id="IPR017853">
    <property type="entry name" value="GH"/>
</dbReference>
<dbReference type="InterPro" id="IPR013785">
    <property type="entry name" value="Aldolase_TIM"/>
</dbReference>
<dbReference type="EMBL" id="JASHIF010000024">
    <property type="protein sequence ID" value="MDI9862003.1"/>
    <property type="molecule type" value="Genomic_DNA"/>
</dbReference>
<keyword evidence="3" id="KW-0812">Transmembrane</keyword>
<keyword evidence="3" id="KW-1133">Transmembrane helix</keyword>
<name>A0ABT6YFY1_9BACT</name>
<dbReference type="Gene3D" id="3.20.20.70">
    <property type="entry name" value="Aldolase class I"/>
    <property type="match status" value="1"/>
</dbReference>
<dbReference type="InterPro" id="IPR050985">
    <property type="entry name" value="Alpha-glycosidase_related"/>
</dbReference>
<dbReference type="RefSeq" id="WP_283346335.1">
    <property type="nucleotide sequence ID" value="NZ_JASHIF010000024.1"/>
</dbReference>
<evidence type="ECO:0000313" key="4">
    <source>
        <dbReference type="EMBL" id="MDI9862003.1"/>
    </source>
</evidence>
<accession>A0ABT6YFY1</accession>
<dbReference type="Pfam" id="PF02065">
    <property type="entry name" value="Melibiase"/>
    <property type="match status" value="1"/>
</dbReference>
<feature type="transmembrane region" description="Helical" evidence="3">
    <location>
        <begin position="20"/>
        <end position="37"/>
    </location>
</feature>
<dbReference type="InterPro" id="IPR002252">
    <property type="entry name" value="Glyco_hydro_36"/>
</dbReference>